<dbReference type="Proteomes" id="UP000604481">
    <property type="component" value="Unassembled WGS sequence"/>
</dbReference>
<gene>
    <name evidence="2" type="ORF">INR99_13315</name>
</gene>
<protein>
    <submittedName>
        <fullName evidence="2">Uncharacterized protein</fullName>
    </submittedName>
</protein>
<keyword evidence="1" id="KW-1133">Transmembrane helix</keyword>
<evidence type="ECO:0000313" key="2">
    <source>
        <dbReference type="EMBL" id="MBE9610324.1"/>
    </source>
</evidence>
<accession>A0A8J7KBK5</accession>
<keyword evidence="1" id="KW-0472">Membrane</keyword>
<dbReference type="EMBL" id="JADFUA010000008">
    <property type="protein sequence ID" value="MBE9610324.1"/>
    <property type="molecule type" value="Genomic_DNA"/>
</dbReference>
<evidence type="ECO:0000256" key="1">
    <source>
        <dbReference type="SAM" id="Phobius"/>
    </source>
</evidence>
<comment type="caution">
    <text evidence="2">The sequence shown here is derived from an EMBL/GenBank/DDBJ whole genome shotgun (WGS) entry which is preliminary data.</text>
</comment>
<keyword evidence="1" id="KW-0812">Transmembrane</keyword>
<reference evidence="2 3" key="1">
    <citation type="submission" date="2020-10" db="EMBL/GenBank/DDBJ databases">
        <title>The genome sequence of Chitinilyticum litopenaei 4Y14.</title>
        <authorList>
            <person name="Liu Y."/>
        </authorList>
    </citation>
    <scope>NUCLEOTIDE SEQUENCE [LARGE SCALE GENOMIC DNA]</scope>
    <source>
        <strain evidence="2 3">4Y14</strain>
    </source>
</reference>
<feature type="transmembrane region" description="Helical" evidence="1">
    <location>
        <begin position="12"/>
        <end position="33"/>
    </location>
</feature>
<name>A0A8J7KBK5_9NEIS</name>
<dbReference type="RefSeq" id="WP_194116849.1">
    <property type="nucleotide sequence ID" value="NZ_JADFUA010000008.1"/>
</dbReference>
<sequence>MDEAKDFKGYLTYTGMGIFVVVAYFTFIGVYLLRKVLPLPTMMAPYC</sequence>
<organism evidence="2 3">
    <name type="scientific">Chitinilyticum piscinae</name>
    <dbReference type="NCBI Taxonomy" id="2866724"/>
    <lineage>
        <taxon>Bacteria</taxon>
        <taxon>Pseudomonadati</taxon>
        <taxon>Pseudomonadota</taxon>
        <taxon>Betaproteobacteria</taxon>
        <taxon>Neisseriales</taxon>
        <taxon>Chitinibacteraceae</taxon>
        <taxon>Chitinilyticum</taxon>
    </lineage>
</organism>
<evidence type="ECO:0000313" key="3">
    <source>
        <dbReference type="Proteomes" id="UP000604481"/>
    </source>
</evidence>
<keyword evidence="3" id="KW-1185">Reference proteome</keyword>
<dbReference type="AlphaFoldDB" id="A0A8J7KBK5"/>
<proteinExistence type="predicted"/>